<dbReference type="SUPFAM" id="SSF53474">
    <property type="entry name" value="alpha/beta-Hydrolases"/>
    <property type="match status" value="1"/>
</dbReference>
<dbReference type="EMBL" id="OZ037945">
    <property type="protein sequence ID" value="CAL1700753.1"/>
    <property type="molecule type" value="Genomic_DNA"/>
</dbReference>
<dbReference type="PANTHER" id="PTHR37471">
    <property type="entry name" value="UNNAMED PRODUCT"/>
    <property type="match status" value="1"/>
</dbReference>
<organism evidence="2 3">
    <name type="scientific">Somion occarium</name>
    <dbReference type="NCBI Taxonomy" id="3059160"/>
    <lineage>
        <taxon>Eukaryota</taxon>
        <taxon>Fungi</taxon>
        <taxon>Dikarya</taxon>
        <taxon>Basidiomycota</taxon>
        <taxon>Agaricomycotina</taxon>
        <taxon>Agaricomycetes</taxon>
        <taxon>Polyporales</taxon>
        <taxon>Cerrenaceae</taxon>
        <taxon>Somion</taxon>
    </lineage>
</organism>
<proteinExistence type="predicted"/>
<accession>A0ABP1D189</accession>
<dbReference type="PANTHER" id="PTHR37471:SF1">
    <property type="entry name" value="AB HYDROLASE-1 DOMAIN-CONTAINING PROTEIN"/>
    <property type="match status" value="1"/>
</dbReference>
<gene>
    <name evidence="2" type="ORF">GFSPODELE1_LOCUS3281</name>
</gene>
<keyword evidence="1" id="KW-0812">Transmembrane</keyword>
<evidence type="ECO:0000313" key="2">
    <source>
        <dbReference type="EMBL" id="CAL1700753.1"/>
    </source>
</evidence>
<protein>
    <submittedName>
        <fullName evidence="2">Uncharacterized protein</fullName>
    </submittedName>
</protein>
<keyword evidence="1" id="KW-1133">Transmembrane helix</keyword>
<keyword evidence="1" id="KW-0472">Membrane</keyword>
<dbReference type="Gene3D" id="3.40.50.1820">
    <property type="entry name" value="alpha/beta hydrolase"/>
    <property type="match status" value="1"/>
</dbReference>
<reference evidence="3" key="1">
    <citation type="submission" date="2024-04" db="EMBL/GenBank/DDBJ databases">
        <authorList>
            <person name="Shaw F."/>
            <person name="Minotto A."/>
        </authorList>
    </citation>
    <scope>NUCLEOTIDE SEQUENCE [LARGE SCALE GENOMIC DNA]</scope>
</reference>
<evidence type="ECO:0000256" key="1">
    <source>
        <dbReference type="SAM" id="Phobius"/>
    </source>
</evidence>
<sequence length="592" mass="67480">MDSEFTKDIAELLHLPRQKTLSFYIVFLTAVLPVWSVVPISWAFVAYSLLSASLWTYAWYGRALFAWALCEVFFSVYLYSLARLISGSSPHGPASLIELQSAFKRSLQAGLAFLPEDGSDEEGGVRPGSPTEDIIALDFDDPRAVDFRNYMRTWYGKVPWSSIRKHEVYAWLSWSIYNAPFPSLESLPEDEQEILRSAMSMLEKRAGIAIPDGSNPDSSPLLLTLDPINVAWRPFVWYAFIAVGNSVLRQYLKVKWRASIGNYNGLEYILRMPLTRSWSPETGPHPIVFVHGLGLGLIQYNIFLTQLMEAIPDRPVLVPLHPHASQEIFHPRFLNPMNRHESADCLAGLLRELDWVEQHRADNGEKLDDEPKDGQRPTGVTMVSHSNGSFTHAWLLKAHPEMIYRSCFVDPVTFCSWEGDLCYNFIYRRCATGLELLMKYFVGMELGVANFLQRHFDWSANSLWFQDIPNACDPSKTKFFLGGKDDVVDAEVRAIPSSWRVYTRMLIVNSILNSVSNVISLHTVYVKVYGSILMVDTERHSFLVAKATKKFYDGYAKPHEHPRFTHITRTSCSVTRGRHVHIYAWATLYDLG</sequence>
<feature type="transmembrane region" description="Helical" evidence="1">
    <location>
        <begin position="57"/>
        <end position="79"/>
    </location>
</feature>
<name>A0ABP1D189_9APHY</name>
<keyword evidence="3" id="KW-1185">Reference proteome</keyword>
<feature type="transmembrane region" description="Helical" evidence="1">
    <location>
        <begin position="21"/>
        <end position="45"/>
    </location>
</feature>
<dbReference type="Proteomes" id="UP001497453">
    <property type="component" value="Chromosome 2"/>
</dbReference>
<evidence type="ECO:0000313" key="3">
    <source>
        <dbReference type="Proteomes" id="UP001497453"/>
    </source>
</evidence>
<dbReference type="InterPro" id="IPR029058">
    <property type="entry name" value="AB_hydrolase_fold"/>
</dbReference>